<dbReference type="InterPro" id="IPR011011">
    <property type="entry name" value="Znf_FYVE_PHD"/>
</dbReference>
<comment type="caution">
    <text evidence="11">The sequence shown here is derived from an EMBL/GenBank/DDBJ whole genome shotgun (WGS) entry which is preliminary data.</text>
</comment>
<evidence type="ECO:0000256" key="8">
    <source>
        <dbReference type="ARBA" id="ARBA00034101"/>
    </source>
</evidence>
<dbReference type="GO" id="GO:0008270">
    <property type="term" value="F:zinc ion binding"/>
    <property type="evidence" value="ECO:0007669"/>
    <property type="project" value="UniProtKB-KW"/>
</dbReference>
<organism evidence="11 12">
    <name type="scientific">Takifugu bimaculatus</name>
    <dbReference type="NCBI Taxonomy" id="433685"/>
    <lineage>
        <taxon>Eukaryota</taxon>
        <taxon>Metazoa</taxon>
        <taxon>Chordata</taxon>
        <taxon>Craniata</taxon>
        <taxon>Vertebrata</taxon>
        <taxon>Euteleostomi</taxon>
        <taxon>Actinopterygii</taxon>
        <taxon>Neopterygii</taxon>
        <taxon>Teleostei</taxon>
        <taxon>Neoteleostei</taxon>
        <taxon>Acanthomorphata</taxon>
        <taxon>Eupercaria</taxon>
        <taxon>Tetraodontiformes</taxon>
        <taxon>Tetradontoidea</taxon>
        <taxon>Tetraodontidae</taxon>
        <taxon>Takifugu</taxon>
    </lineage>
</organism>
<feature type="compositionally biased region" description="Low complexity" evidence="9">
    <location>
        <begin position="344"/>
        <end position="389"/>
    </location>
</feature>
<keyword evidence="4" id="KW-0863">Zinc-finger</keyword>
<dbReference type="InterPro" id="IPR008899">
    <property type="entry name" value="Znf_piccolo"/>
</dbReference>
<evidence type="ECO:0000313" key="11">
    <source>
        <dbReference type="EMBL" id="TNM86464.1"/>
    </source>
</evidence>
<dbReference type="GO" id="GO:0030424">
    <property type="term" value="C:axon"/>
    <property type="evidence" value="ECO:0007669"/>
    <property type="project" value="TreeGrafter"/>
</dbReference>
<feature type="compositionally biased region" description="Low complexity" evidence="9">
    <location>
        <begin position="60"/>
        <end position="77"/>
    </location>
</feature>
<keyword evidence="3" id="KW-0677">Repeat</keyword>
<dbReference type="EMBL" id="SWLE01000020">
    <property type="protein sequence ID" value="TNM86464.1"/>
    <property type="molecule type" value="Genomic_DNA"/>
</dbReference>
<dbReference type="GO" id="GO:1904071">
    <property type="term" value="P:presynaptic active zone assembly"/>
    <property type="evidence" value="ECO:0007669"/>
    <property type="project" value="TreeGrafter"/>
</dbReference>
<evidence type="ECO:0000256" key="6">
    <source>
        <dbReference type="ARBA" id="ARBA00023018"/>
    </source>
</evidence>
<feature type="compositionally biased region" description="Low complexity" evidence="9">
    <location>
        <begin position="202"/>
        <end position="214"/>
    </location>
</feature>
<dbReference type="Proteomes" id="UP000516260">
    <property type="component" value="Chromosome 7"/>
</dbReference>
<feature type="region of interest" description="Disordered" evidence="9">
    <location>
        <begin position="140"/>
        <end position="229"/>
    </location>
</feature>
<dbReference type="GO" id="GO:0048788">
    <property type="term" value="C:cytoskeleton of presynaptic active zone"/>
    <property type="evidence" value="ECO:0007669"/>
    <property type="project" value="TreeGrafter"/>
</dbReference>
<dbReference type="GO" id="GO:0098978">
    <property type="term" value="C:glutamatergic synapse"/>
    <property type="evidence" value="ECO:0007669"/>
    <property type="project" value="TreeGrafter"/>
</dbReference>
<feature type="compositionally biased region" description="Polar residues" evidence="9">
    <location>
        <begin position="300"/>
        <end position="314"/>
    </location>
</feature>
<evidence type="ECO:0000256" key="3">
    <source>
        <dbReference type="ARBA" id="ARBA00022737"/>
    </source>
</evidence>
<evidence type="ECO:0000256" key="9">
    <source>
        <dbReference type="SAM" id="MobiDB-lite"/>
    </source>
</evidence>
<feature type="compositionally biased region" description="Low complexity" evidence="9">
    <location>
        <begin position="15"/>
        <end position="29"/>
    </location>
</feature>
<dbReference type="AlphaFoldDB" id="A0A4Z2B275"/>
<keyword evidence="7" id="KW-0966">Cell projection</keyword>
<reference evidence="11 12" key="1">
    <citation type="submission" date="2019-04" db="EMBL/GenBank/DDBJ databases">
        <title>The sequence and de novo assembly of Takifugu bimaculatus genome using PacBio and Hi-C technologies.</title>
        <authorList>
            <person name="Xu P."/>
            <person name="Liu B."/>
            <person name="Zhou Z."/>
        </authorList>
    </citation>
    <scope>NUCLEOTIDE SEQUENCE [LARGE SCALE GENOMIC DNA]</scope>
    <source>
        <strain evidence="11">TB-2018</strain>
        <tissue evidence="11">Muscle</tissue>
    </source>
</reference>
<gene>
    <name evidence="11" type="ORF">fugu_006694</name>
</gene>
<comment type="subcellular location">
    <subcellularLocation>
        <location evidence="8">Presynaptic active zone</location>
    </subcellularLocation>
</comment>
<feature type="region of interest" description="Disordered" evidence="9">
    <location>
        <begin position="299"/>
        <end position="463"/>
    </location>
</feature>
<dbReference type="GO" id="GO:0035418">
    <property type="term" value="P:protein localization to synapse"/>
    <property type="evidence" value="ECO:0007669"/>
    <property type="project" value="TreeGrafter"/>
</dbReference>
<accession>A0A4Z2B275</accession>
<keyword evidence="2" id="KW-0479">Metal-binding</keyword>
<feature type="compositionally biased region" description="Polar residues" evidence="9">
    <location>
        <begin position="390"/>
        <end position="400"/>
    </location>
</feature>
<keyword evidence="6" id="KW-0770">Synapse</keyword>
<feature type="region of interest" description="Disordered" evidence="9">
    <location>
        <begin position="1"/>
        <end position="88"/>
    </location>
</feature>
<feature type="domain" description="Zinc finger piccolo-type" evidence="10">
    <location>
        <begin position="237"/>
        <end position="294"/>
    </location>
</feature>
<proteinExistence type="predicted"/>
<dbReference type="Gene3D" id="3.30.40.10">
    <property type="entry name" value="Zinc/RING finger domain, C3HC4 (zinc finger)"/>
    <property type="match status" value="1"/>
</dbReference>
<evidence type="ECO:0000256" key="4">
    <source>
        <dbReference type="ARBA" id="ARBA00022771"/>
    </source>
</evidence>
<evidence type="ECO:0000256" key="2">
    <source>
        <dbReference type="ARBA" id="ARBA00022723"/>
    </source>
</evidence>
<evidence type="ECO:0000259" key="10">
    <source>
        <dbReference type="Pfam" id="PF05715"/>
    </source>
</evidence>
<evidence type="ECO:0000256" key="1">
    <source>
        <dbReference type="ARBA" id="ARBA00022553"/>
    </source>
</evidence>
<keyword evidence="5" id="KW-0862">Zinc</keyword>
<protein>
    <recommendedName>
        <fullName evidence="10">Zinc finger piccolo-type domain-containing protein</fullName>
    </recommendedName>
</protein>
<feature type="compositionally biased region" description="Polar residues" evidence="9">
    <location>
        <begin position="411"/>
        <end position="428"/>
    </location>
</feature>
<dbReference type="InterPro" id="IPR013083">
    <property type="entry name" value="Znf_RING/FYVE/PHD"/>
</dbReference>
<feature type="compositionally biased region" description="Gly residues" evidence="9">
    <location>
        <begin position="78"/>
        <end position="88"/>
    </location>
</feature>
<dbReference type="GO" id="GO:0098982">
    <property type="term" value="C:GABA-ergic synapse"/>
    <property type="evidence" value="ECO:0007669"/>
    <property type="project" value="TreeGrafter"/>
</dbReference>
<feature type="compositionally biased region" description="Gly residues" evidence="9">
    <location>
        <begin position="48"/>
        <end position="59"/>
    </location>
</feature>
<dbReference type="PANTHER" id="PTHR14113:SF1">
    <property type="entry name" value="PROTEIN BASSOON"/>
    <property type="match status" value="1"/>
</dbReference>
<dbReference type="InterPro" id="IPR052098">
    <property type="entry name" value="Presynaptic_Scaffold_Bsn/Pclo"/>
</dbReference>
<keyword evidence="12" id="KW-1185">Reference proteome</keyword>
<keyword evidence="1" id="KW-0597">Phosphoprotein</keyword>
<dbReference type="PANTHER" id="PTHR14113">
    <property type="entry name" value="PICCOLO/BASSOON"/>
    <property type="match status" value="1"/>
</dbReference>
<evidence type="ECO:0000256" key="5">
    <source>
        <dbReference type="ARBA" id="ARBA00022833"/>
    </source>
</evidence>
<evidence type="ECO:0000313" key="12">
    <source>
        <dbReference type="Proteomes" id="UP000516260"/>
    </source>
</evidence>
<sequence length="463" mass="46420">MGNEASMEGGGQPGEPGAAAGMMGSMMPGGPTPGAGAGQHMKPINGAAAGGGMGVGGPAMGMTRGPMGPMGSPKPGMQQGGMGGIGGGGMGGIGGGGMGGIGGGGMGGIGGGGMGGGMGAGMGSGGGIGSRAGEPYRLATHESPVSPRHMQSSQASGMGQGPGSGSGHGMGLGPPGSSMGGHGHGGSPGQHASRRNLQVDFSGSRSGRSPSASPDRGVTPTSPYSVPQIAPMPSSKLCPVCTTTELSNPPAVPNYNTCTQCKATVCNQCGFNPNPHLTEVQEWLCLNCQMQRALGIDMTTPRSKSQQQIHSPSHQAKPIVQPQQPTPQPTQPTAVAQPKPPAHSQPTQQQHQQHPQPYSQTQPYSQAQQYPQSQQYPSSQSQPYAASHSGLQTQAHTSPGLQRHQGPGGPQAQTGNYQQGVRSDSYSQKAPGPVTGPNQPGGPRISHPWRCASPWLDKGSFPA</sequence>
<dbReference type="Pfam" id="PF05715">
    <property type="entry name" value="zf-piccolo"/>
    <property type="match status" value="1"/>
</dbReference>
<feature type="compositionally biased region" description="Gly residues" evidence="9">
    <location>
        <begin position="158"/>
        <end position="188"/>
    </location>
</feature>
<dbReference type="SUPFAM" id="SSF57903">
    <property type="entry name" value="FYVE/PHD zinc finger"/>
    <property type="match status" value="1"/>
</dbReference>
<dbReference type="FunFam" id="3.30.40.10:FF:000326">
    <property type="entry name" value="Bassoon presynaptic cytomatrix protein"/>
    <property type="match status" value="1"/>
</dbReference>
<dbReference type="GO" id="GO:0098882">
    <property type="term" value="F:structural constituent of presynaptic active zone"/>
    <property type="evidence" value="ECO:0007669"/>
    <property type="project" value="TreeGrafter"/>
</dbReference>
<evidence type="ECO:0000256" key="7">
    <source>
        <dbReference type="ARBA" id="ARBA00023273"/>
    </source>
</evidence>
<name>A0A4Z2B275_9TELE</name>